<dbReference type="SMART" id="SM00382">
    <property type="entry name" value="AAA"/>
    <property type="match status" value="1"/>
</dbReference>
<dbReference type="GO" id="GO:0042626">
    <property type="term" value="F:ATPase-coupled transmembrane transporter activity"/>
    <property type="evidence" value="ECO:0007669"/>
    <property type="project" value="TreeGrafter"/>
</dbReference>
<dbReference type="PROSITE" id="PS50893">
    <property type="entry name" value="ABC_TRANSPORTER_2"/>
    <property type="match status" value="1"/>
</dbReference>
<keyword evidence="7" id="KW-1278">Translocase</keyword>
<feature type="domain" description="ABC transporter" evidence="9">
    <location>
        <begin position="6"/>
        <end position="242"/>
    </location>
</feature>
<keyword evidence="4" id="KW-1003">Cell membrane</keyword>
<dbReference type="InterPro" id="IPR017871">
    <property type="entry name" value="ABC_transporter-like_CS"/>
</dbReference>
<dbReference type="AlphaFoldDB" id="A0A1F7GJF4"/>
<accession>A0A1F7GJF4</accession>
<protein>
    <recommendedName>
        <fullName evidence="9">ABC transporter domain-containing protein</fullName>
    </recommendedName>
</protein>
<keyword evidence="3" id="KW-0813">Transport</keyword>
<reference evidence="10 11" key="1">
    <citation type="journal article" date="2016" name="Nat. Commun.">
        <title>Thousands of microbial genomes shed light on interconnected biogeochemical processes in an aquifer system.</title>
        <authorList>
            <person name="Anantharaman K."/>
            <person name="Brown C.T."/>
            <person name="Hug L.A."/>
            <person name="Sharon I."/>
            <person name="Castelle C.J."/>
            <person name="Probst A.J."/>
            <person name="Thomas B.C."/>
            <person name="Singh A."/>
            <person name="Wilkins M.J."/>
            <person name="Karaoz U."/>
            <person name="Brodie E.L."/>
            <person name="Williams K.H."/>
            <person name="Hubbard S.S."/>
            <person name="Banfield J.F."/>
        </authorList>
    </citation>
    <scope>NUCLEOTIDE SEQUENCE [LARGE SCALE GENOMIC DNA]</scope>
</reference>
<sequence>MSKKGIDIDSVSFSYRKGEQQLAGITTKISQGSFCGVTGKNGSGKSTFTLLLNGLIPQQIKGDFKGDAYVDGINTRSKPVAHFARSVGMVFQNPDFMLFNLTVKEELEFGLHNLHLDKINKRISNALEMVGMAKYEKSDPQTLSLGQKQKICLACVLAQDPEYIVLDEPTAMLDYTSSLHLYKILHQLNKKGKTIIIVEHDTDFLLQYASHMIILAAGKISLQGKAQAVFSKTLLLRQSGVKIPRPTV</sequence>
<dbReference type="CDD" id="cd03225">
    <property type="entry name" value="ABC_cobalt_CbiO_domain1"/>
    <property type="match status" value="1"/>
</dbReference>
<evidence type="ECO:0000256" key="2">
    <source>
        <dbReference type="ARBA" id="ARBA00005417"/>
    </source>
</evidence>
<evidence type="ECO:0000313" key="11">
    <source>
        <dbReference type="Proteomes" id="UP000177026"/>
    </source>
</evidence>
<keyword evidence="8" id="KW-0472">Membrane</keyword>
<dbReference type="SUPFAM" id="SSF52540">
    <property type="entry name" value="P-loop containing nucleoside triphosphate hydrolases"/>
    <property type="match status" value="1"/>
</dbReference>
<dbReference type="Gene3D" id="3.40.50.300">
    <property type="entry name" value="P-loop containing nucleotide triphosphate hydrolases"/>
    <property type="match status" value="1"/>
</dbReference>
<evidence type="ECO:0000256" key="8">
    <source>
        <dbReference type="ARBA" id="ARBA00023136"/>
    </source>
</evidence>
<dbReference type="PANTHER" id="PTHR43553">
    <property type="entry name" value="HEAVY METAL TRANSPORTER"/>
    <property type="match status" value="1"/>
</dbReference>
<comment type="caution">
    <text evidence="10">The sequence shown here is derived from an EMBL/GenBank/DDBJ whole genome shotgun (WGS) entry which is preliminary data.</text>
</comment>
<evidence type="ECO:0000256" key="5">
    <source>
        <dbReference type="ARBA" id="ARBA00022741"/>
    </source>
</evidence>
<dbReference type="InterPro" id="IPR015856">
    <property type="entry name" value="ABC_transpr_CbiO/EcfA_su"/>
</dbReference>
<comment type="similarity">
    <text evidence="2">Belongs to the ABC transporter superfamily.</text>
</comment>
<evidence type="ECO:0000259" key="9">
    <source>
        <dbReference type="PROSITE" id="PS50893"/>
    </source>
</evidence>
<dbReference type="GO" id="GO:0005524">
    <property type="term" value="F:ATP binding"/>
    <property type="evidence" value="ECO:0007669"/>
    <property type="project" value="UniProtKB-KW"/>
</dbReference>
<dbReference type="EMBL" id="MFZI01000063">
    <property type="protein sequence ID" value="OGK18806.1"/>
    <property type="molecule type" value="Genomic_DNA"/>
</dbReference>
<evidence type="ECO:0000313" key="10">
    <source>
        <dbReference type="EMBL" id="OGK18806.1"/>
    </source>
</evidence>
<dbReference type="GO" id="GO:0043190">
    <property type="term" value="C:ATP-binding cassette (ABC) transporter complex"/>
    <property type="evidence" value="ECO:0007669"/>
    <property type="project" value="TreeGrafter"/>
</dbReference>
<evidence type="ECO:0000256" key="3">
    <source>
        <dbReference type="ARBA" id="ARBA00022448"/>
    </source>
</evidence>
<dbReference type="InterPro" id="IPR050095">
    <property type="entry name" value="ECF_ABC_transporter_ATP-bd"/>
</dbReference>
<evidence type="ECO:0000256" key="1">
    <source>
        <dbReference type="ARBA" id="ARBA00004236"/>
    </source>
</evidence>
<evidence type="ECO:0000256" key="6">
    <source>
        <dbReference type="ARBA" id="ARBA00022840"/>
    </source>
</evidence>
<organism evidence="10 11">
    <name type="scientific">Candidatus Roizmanbacteria bacterium RIFCSPHIGHO2_01_FULL_39_8</name>
    <dbReference type="NCBI Taxonomy" id="1802033"/>
    <lineage>
        <taxon>Bacteria</taxon>
        <taxon>Candidatus Roizmaniibacteriota</taxon>
    </lineage>
</organism>
<evidence type="ECO:0000256" key="4">
    <source>
        <dbReference type="ARBA" id="ARBA00022475"/>
    </source>
</evidence>
<keyword evidence="6" id="KW-0067">ATP-binding</keyword>
<dbReference type="InterPro" id="IPR003593">
    <property type="entry name" value="AAA+_ATPase"/>
</dbReference>
<proteinExistence type="inferred from homology"/>
<dbReference type="InterPro" id="IPR003439">
    <property type="entry name" value="ABC_transporter-like_ATP-bd"/>
</dbReference>
<keyword evidence="5" id="KW-0547">Nucleotide-binding</keyword>
<name>A0A1F7GJF4_9BACT</name>
<dbReference type="InterPro" id="IPR027417">
    <property type="entry name" value="P-loop_NTPase"/>
</dbReference>
<dbReference type="Proteomes" id="UP000177026">
    <property type="component" value="Unassembled WGS sequence"/>
</dbReference>
<comment type="subcellular location">
    <subcellularLocation>
        <location evidence="1">Cell membrane</location>
    </subcellularLocation>
</comment>
<dbReference type="PANTHER" id="PTHR43553:SF24">
    <property type="entry name" value="ENERGY-COUPLING FACTOR TRANSPORTER ATP-BINDING PROTEIN ECFA1"/>
    <property type="match status" value="1"/>
</dbReference>
<evidence type="ECO:0000256" key="7">
    <source>
        <dbReference type="ARBA" id="ARBA00022967"/>
    </source>
</evidence>
<dbReference type="Pfam" id="PF00005">
    <property type="entry name" value="ABC_tran"/>
    <property type="match status" value="1"/>
</dbReference>
<dbReference type="GO" id="GO:0016887">
    <property type="term" value="F:ATP hydrolysis activity"/>
    <property type="evidence" value="ECO:0007669"/>
    <property type="project" value="InterPro"/>
</dbReference>
<gene>
    <name evidence="10" type="ORF">A2866_02505</name>
</gene>
<dbReference type="FunFam" id="3.40.50.300:FF:000224">
    <property type="entry name" value="Energy-coupling factor transporter ATP-binding protein EcfA"/>
    <property type="match status" value="1"/>
</dbReference>
<dbReference type="PROSITE" id="PS00211">
    <property type="entry name" value="ABC_TRANSPORTER_1"/>
    <property type="match status" value="1"/>
</dbReference>